<dbReference type="AlphaFoldDB" id="A0A921TCC2"/>
<dbReference type="InterPro" id="IPR022411">
    <property type="entry name" value="C-typ_cyt_methanol_metab-rel"/>
</dbReference>
<feature type="chain" id="PRO_5037318286" evidence="5">
    <location>
        <begin position="25"/>
        <end position="179"/>
    </location>
</feature>
<dbReference type="Gene3D" id="1.10.760.10">
    <property type="entry name" value="Cytochrome c-like domain"/>
    <property type="match status" value="1"/>
</dbReference>
<dbReference type="EMBL" id="APKE01000036">
    <property type="protein sequence ID" value="KAF0674712.1"/>
    <property type="molecule type" value="Genomic_DNA"/>
</dbReference>
<evidence type="ECO:0000256" key="2">
    <source>
        <dbReference type="ARBA" id="ARBA00022723"/>
    </source>
</evidence>
<keyword evidence="2" id="KW-0479">Metal-binding</keyword>
<evidence type="ECO:0000259" key="6">
    <source>
        <dbReference type="Pfam" id="PF13442"/>
    </source>
</evidence>
<protein>
    <submittedName>
        <fullName evidence="7">Cytochrome i</fullName>
    </submittedName>
</protein>
<dbReference type="RefSeq" id="WP_159966593.1">
    <property type="nucleotide sequence ID" value="NZ_APKE01000036.1"/>
</dbReference>
<feature type="signal peptide" evidence="5">
    <location>
        <begin position="1"/>
        <end position="24"/>
    </location>
</feature>
<accession>A0A921TCC2</accession>
<feature type="region of interest" description="Disordered" evidence="4">
    <location>
        <begin position="156"/>
        <end position="179"/>
    </location>
</feature>
<dbReference type="InterPro" id="IPR036909">
    <property type="entry name" value="Cyt_c-like_dom_sf"/>
</dbReference>
<gene>
    <name evidence="7" type="primary">cycB</name>
    <name evidence="7" type="ORF">PMES_03095</name>
</gene>
<dbReference type="GO" id="GO:0020037">
    <property type="term" value="F:heme binding"/>
    <property type="evidence" value="ECO:0007669"/>
    <property type="project" value="InterPro"/>
</dbReference>
<dbReference type="OrthoDB" id="5770300at2"/>
<dbReference type="GO" id="GO:0046872">
    <property type="term" value="F:metal ion binding"/>
    <property type="evidence" value="ECO:0007669"/>
    <property type="project" value="UniProtKB-KW"/>
</dbReference>
<dbReference type="InterPro" id="IPR009056">
    <property type="entry name" value="Cyt_c-like_dom"/>
</dbReference>
<organism evidence="7 8">
    <name type="scientific">Profundibacterium mesophilum KAUST100406-0324</name>
    <dbReference type="NCBI Taxonomy" id="1037889"/>
    <lineage>
        <taxon>Bacteria</taxon>
        <taxon>Pseudomonadati</taxon>
        <taxon>Pseudomonadota</taxon>
        <taxon>Alphaproteobacteria</taxon>
        <taxon>Rhodobacterales</taxon>
        <taxon>Roseobacteraceae</taxon>
        <taxon>Profundibacterium</taxon>
    </lineage>
</organism>
<evidence type="ECO:0000313" key="8">
    <source>
        <dbReference type="Proteomes" id="UP000698242"/>
    </source>
</evidence>
<evidence type="ECO:0000256" key="4">
    <source>
        <dbReference type="SAM" id="MobiDB-lite"/>
    </source>
</evidence>
<comment type="caution">
    <text evidence="7">The sequence shown here is derived from an EMBL/GenBank/DDBJ whole genome shotgun (WGS) entry which is preliminary data.</text>
</comment>
<dbReference type="SUPFAM" id="SSF46626">
    <property type="entry name" value="Cytochrome c"/>
    <property type="match status" value="1"/>
</dbReference>
<proteinExistence type="predicted"/>
<name>A0A921TCC2_9RHOB</name>
<feature type="domain" description="Cytochrome c" evidence="6">
    <location>
        <begin position="74"/>
        <end position="146"/>
    </location>
</feature>
<dbReference type="Proteomes" id="UP000698242">
    <property type="component" value="Unassembled WGS sequence"/>
</dbReference>
<feature type="compositionally biased region" description="Basic and acidic residues" evidence="4">
    <location>
        <begin position="161"/>
        <end position="179"/>
    </location>
</feature>
<keyword evidence="8" id="KW-1185">Reference proteome</keyword>
<keyword evidence="1" id="KW-0349">Heme</keyword>
<keyword evidence="3" id="KW-0408">Iron</keyword>
<evidence type="ECO:0000313" key="7">
    <source>
        <dbReference type="EMBL" id="KAF0674712.1"/>
    </source>
</evidence>
<dbReference type="NCBIfam" id="TIGR03874">
    <property type="entry name" value="4cys_cytochr"/>
    <property type="match status" value="1"/>
</dbReference>
<reference evidence="7" key="1">
    <citation type="submission" date="2013-03" db="EMBL/GenBank/DDBJ databases">
        <title>Genome Sequence of the Profundibacterium mesophilum strain KAUST100406-0324T from Red Sea, a novel genus in the family Rhodobacteraceae.</title>
        <authorList>
            <person name="Essack M."/>
            <person name="Alam I."/>
            <person name="Lafi F."/>
            <person name="Alawi W."/>
            <person name="Kamanu F."/>
            <person name="Al-Suwailem A."/>
            <person name="Lee O.O."/>
            <person name="Xu Y."/>
            <person name="Bajic V."/>
            <person name="Qian P.-Y."/>
            <person name="Archer J."/>
        </authorList>
    </citation>
    <scope>NUCLEOTIDE SEQUENCE</scope>
    <source>
        <strain evidence="7">KAUST100406-0324</strain>
    </source>
</reference>
<dbReference type="Pfam" id="PF13442">
    <property type="entry name" value="Cytochrome_CBB3"/>
    <property type="match status" value="1"/>
</dbReference>
<evidence type="ECO:0000256" key="1">
    <source>
        <dbReference type="ARBA" id="ARBA00022617"/>
    </source>
</evidence>
<evidence type="ECO:0000256" key="3">
    <source>
        <dbReference type="ARBA" id="ARBA00023004"/>
    </source>
</evidence>
<sequence>MMRTVSVKIALAAALALAPAALSAQSWSDQPVDPEKSQDAAAIAYDEGGRYYTEDDVPTYNLAEDGTVDWMTFSGFRRYHSECHVCHGPDGEGSTYAPKIKNSAVNMDYYDFYDVVVNGRQNGNSVMPHFGDNPNVMCYLDDIYVYLKARGMDAVPRGRPGKKEAKSDEIREMEDACMG</sequence>
<dbReference type="GO" id="GO:0009055">
    <property type="term" value="F:electron transfer activity"/>
    <property type="evidence" value="ECO:0007669"/>
    <property type="project" value="InterPro"/>
</dbReference>
<keyword evidence="5" id="KW-0732">Signal</keyword>
<evidence type="ECO:0000256" key="5">
    <source>
        <dbReference type="SAM" id="SignalP"/>
    </source>
</evidence>